<reference evidence="3" key="1">
    <citation type="journal article" date="2019" name="Int. J. Syst. Evol. Microbiol.">
        <title>The Global Catalogue of Microorganisms (GCM) 10K type strain sequencing project: providing services to taxonomists for standard genome sequencing and annotation.</title>
        <authorList>
            <consortium name="The Broad Institute Genomics Platform"/>
            <consortium name="The Broad Institute Genome Sequencing Center for Infectious Disease"/>
            <person name="Wu L."/>
            <person name="Ma J."/>
        </authorList>
    </citation>
    <scope>NUCLEOTIDE SEQUENCE [LARGE SCALE GENOMIC DNA]</scope>
    <source>
        <strain evidence="3">CCUG 66188</strain>
    </source>
</reference>
<accession>A0ABV9KW46</accession>
<dbReference type="Gene3D" id="1.10.443.10">
    <property type="entry name" value="Intergrase catalytic core"/>
    <property type="match status" value="1"/>
</dbReference>
<gene>
    <name evidence="2" type="ORF">ACFO6W_10060</name>
</gene>
<dbReference type="InterPro" id="IPR013762">
    <property type="entry name" value="Integrase-like_cat_sf"/>
</dbReference>
<keyword evidence="1" id="KW-0233">DNA recombination</keyword>
<protein>
    <recommendedName>
        <fullName evidence="4">Integrase</fullName>
    </recommendedName>
</protein>
<evidence type="ECO:0008006" key="4">
    <source>
        <dbReference type="Google" id="ProtNLM"/>
    </source>
</evidence>
<evidence type="ECO:0000313" key="2">
    <source>
        <dbReference type="EMBL" id="MFC4674039.1"/>
    </source>
</evidence>
<evidence type="ECO:0000256" key="1">
    <source>
        <dbReference type="ARBA" id="ARBA00023172"/>
    </source>
</evidence>
<comment type="caution">
    <text evidence="2">The sequence shown here is derived from an EMBL/GenBank/DDBJ whole genome shotgun (WGS) entry which is preliminary data.</text>
</comment>
<sequence>QGNKGGIVNRLKSLRATITHADKANIPGVNKGASVVVQDKMRIGKTTPKTIDYKYIQKIESLDLSGYSEKQRLNIDAFLFSFYAGGMSPIDVIYLTHKCFNEGKIVYERMKTTKEARMPVLKKAVDIINKYKGQCYGDYVLPILQVRHQTETQKVHRVSGFSDCVNKTLRKVAKNIGYKGKITWNSARGTYISKLIDEKYPVELVAEHAGNSPDVIYKHYYIVTQREELNNKLDSLL</sequence>
<name>A0ABV9KW46_9BACT</name>
<evidence type="ECO:0000313" key="3">
    <source>
        <dbReference type="Proteomes" id="UP001596023"/>
    </source>
</evidence>
<feature type="non-terminal residue" evidence="2">
    <location>
        <position position="1"/>
    </location>
</feature>
<organism evidence="2 3">
    <name type="scientific">Dysgonomonas termitidis</name>
    <dbReference type="NCBI Taxonomy" id="1516126"/>
    <lineage>
        <taxon>Bacteria</taxon>
        <taxon>Pseudomonadati</taxon>
        <taxon>Bacteroidota</taxon>
        <taxon>Bacteroidia</taxon>
        <taxon>Bacteroidales</taxon>
        <taxon>Dysgonomonadaceae</taxon>
        <taxon>Dysgonomonas</taxon>
    </lineage>
</organism>
<dbReference type="SUPFAM" id="SSF56349">
    <property type="entry name" value="DNA breaking-rejoining enzymes"/>
    <property type="match status" value="1"/>
</dbReference>
<dbReference type="EMBL" id="JBHSGN010000066">
    <property type="protein sequence ID" value="MFC4674039.1"/>
    <property type="molecule type" value="Genomic_DNA"/>
</dbReference>
<dbReference type="InterPro" id="IPR011010">
    <property type="entry name" value="DNA_brk_join_enz"/>
</dbReference>
<dbReference type="Proteomes" id="UP001596023">
    <property type="component" value="Unassembled WGS sequence"/>
</dbReference>
<keyword evidence="3" id="KW-1185">Reference proteome</keyword>
<proteinExistence type="predicted"/>